<sequence>MHEAVQAPAWQAAWALVVFAAVLIGMIRRVKYRSLLPAAGALLLLLSGIVTPVSAIRDYIPWEALYLALGAAAAASLLDRAGLLQLAAVRCDRLTGGHPSRMLAVIMLLSALGASLLDAAAAMAALLPLTLAFAKSWGIPSAPYTAGMMLACNLGGSLSIIGTMPGRLIGTAGELSFASSWLVLGPLTLLLLVLAYLMVWAVYARTLQAGDRIIREPVSSPPVLTGSARLKAMQPAAVVFVLMAGGFFISHVVGIRLAHIAAAGALVLLLLVIQRWARQKSFGDLNVSLWVATAGWFIIAGGLIQSGVIGGAAGWIMKAMPGDEQWLALSVLWMTAIGASVSDSLALTAVSIPVVGEMISALQAGGAAHADRLWYVLLAGTHLGANATCISSLSSLLAFGSSLGRPGGITFREYLRIGIPFSFFSLTLSSLYLVGFWFGNN</sequence>
<evidence type="ECO:0000313" key="8">
    <source>
        <dbReference type="EMBL" id="MVO99647.1"/>
    </source>
</evidence>
<keyword evidence="9" id="KW-1185">Reference proteome</keyword>
<evidence type="ECO:0000259" key="7">
    <source>
        <dbReference type="Pfam" id="PF03600"/>
    </source>
</evidence>
<feature type="transmembrane region" description="Helical" evidence="6">
    <location>
        <begin position="181"/>
        <end position="203"/>
    </location>
</feature>
<evidence type="ECO:0000256" key="1">
    <source>
        <dbReference type="ARBA" id="ARBA00004141"/>
    </source>
</evidence>
<feature type="domain" description="Citrate transporter-like" evidence="7">
    <location>
        <begin position="33"/>
        <end position="380"/>
    </location>
</feature>
<evidence type="ECO:0000256" key="3">
    <source>
        <dbReference type="ARBA" id="ARBA00022692"/>
    </source>
</evidence>
<reference evidence="8 9" key="1">
    <citation type="journal article" date="2019" name="Microorganisms">
        <title>Paenibacillus lutrae sp. nov., A Chitinolytic Species Isolated from A River Otter in Castril Natural Park, Granada, Spain.</title>
        <authorList>
            <person name="Rodriguez M."/>
            <person name="Reina J.C."/>
            <person name="Bejar V."/>
            <person name="Llamas I."/>
        </authorList>
    </citation>
    <scope>NUCLEOTIDE SEQUENCE [LARGE SCALE GENOMIC DNA]</scope>
    <source>
        <strain evidence="8 9">N10</strain>
    </source>
</reference>
<evidence type="ECO:0000313" key="9">
    <source>
        <dbReference type="Proteomes" id="UP000490800"/>
    </source>
</evidence>
<evidence type="ECO:0000256" key="5">
    <source>
        <dbReference type="ARBA" id="ARBA00023136"/>
    </source>
</evidence>
<keyword evidence="5 6" id="KW-0472">Membrane</keyword>
<feature type="transmembrane region" description="Helical" evidence="6">
    <location>
        <begin position="374"/>
        <end position="399"/>
    </location>
</feature>
<feature type="transmembrane region" description="Helical" evidence="6">
    <location>
        <begin position="62"/>
        <end position="81"/>
    </location>
</feature>
<dbReference type="OrthoDB" id="2564785at2"/>
<feature type="transmembrane region" description="Helical" evidence="6">
    <location>
        <begin position="327"/>
        <end position="354"/>
    </location>
</feature>
<feature type="transmembrane region" description="Helical" evidence="6">
    <location>
        <begin position="102"/>
        <end position="127"/>
    </location>
</feature>
<feature type="transmembrane region" description="Helical" evidence="6">
    <location>
        <begin position="419"/>
        <end position="438"/>
    </location>
</feature>
<dbReference type="GO" id="GO:0055085">
    <property type="term" value="P:transmembrane transport"/>
    <property type="evidence" value="ECO:0007669"/>
    <property type="project" value="InterPro"/>
</dbReference>
<organism evidence="8 9">
    <name type="scientific">Paenibacillus lutrae</name>
    <dbReference type="NCBI Taxonomy" id="2078573"/>
    <lineage>
        <taxon>Bacteria</taxon>
        <taxon>Bacillati</taxon>
        <taxon>Bacillota</taxon>
        <taxon>Bacilli</taxon>
        <taxon>Bacillales</taxon>
        <taxon>Paenibacillaceae</taxon>
        <taxon>Paenibacillus</taxon>
    </lineage>
</organism>
<feature type="transmembrane region" description="Helical" evidence="6">
    <location>
        <begin position="12"/>
        <end position="28"/>
    </location>
</feature>
<feature type="transmembrane region" description="Helical" evidence="6">
    <location>
        <begin position="257"/>
        <end position="277"/>
    </location>
</feature>
<keyword evidence="4 6" id="KW-1133">Transmembrane helix</keyword>
<feature type="transmembrane region" description="Helical" evidence="6">
    <location>
        <begin position="147"/>
        <end position="169"/>
    </location>
</feature>
<comment type="subcellular location">
    <subcellularLocation>
        <location evidence="1">Membrane</location>
        <topology evidence="1">Multi-pass membrane protein</topology>
    </subcellularLocation>
</comment>
<name>A0A7X3JZ32_9BACL</name>
<evidence type="ECO:0000256" key="2">
    <source>
        <dbReference type="ARBA" id="ARBA00022448"/>
    </source>
</evidence>
<feature type="transmembrane region" description="Helical" evidence="6">
    <location>
        <begin position="289"/>
        <end position="315"/>
    </location>
</feature>
<dbReference type="PANTHER" id="PTHR43568:SF1">
    <property type="entry name" value="P PROTEIN"/>
    <property type="match status" value="1"/>
</dbReference>
<gene>
    <name evidence="8" type="ORF">EDM21_08900</name>
</gene>
<feature type="transmembrane region" description="Helical" evidence="6">
    <location>
        <begin position="35"/>
        <end position="56"/>
    </location>
</feature>
<dbReference type="PANTHER" id="PTHR43568">
    <property type="entry name" value="P PROTEIN"/>
    <property type="match status" value="1"/>
</dbReference>
<dbReference type="Pfam" id="PF03600">
    <property type="entry name" value="CitMHS"/>
    <property type="match status" value="1"/>
</dbReference>
<proteinExistence type="predicted"/>
<dbReference type="RefSeq" id="WP_157334716.1">
    <property type="nucleotide sequence ID" value="NZ_RHLK01000003.1"/>
</dbReference>
<dbReference type="InterPro" id="IPR004680">
    <property type="entry name" value="Cit_transptr-like_dom"/>
</dbReference>
<dbReference type="AlphaFoldDB" id="A0A7X3JZ32"/>
<keyword evidence="2" id="KW-0813">Transport</keyword>
<dbReference type="Proteomes" id="UP000490800">
    <property type="component" value="Unassembled WGS sequence"/>
</dbReference>
<protein>
    <submittedName>
        <fullName evidence="8">Citrate transporter</fullName>
    </submittedName>
</protein>
<accession>A0A7X3JZ32</accession>
<dbReference type="InterPro" id="IPR051475">
    <property type="entry name" value="Diverse_Ion_Transporter"/>
</dbReference>
<evidence type="ECO:0000256" key="4">
    <source>
        <dbReference type="ARBA" id="ARBA00022989"/>
    </source>
</evidence>
<keyword evidence="3 6" id="KW-0812">Transmembrane</keyword>
<dbReference type="GO" id="GO:0016020">
    <property type="term" value="C:membrane"/>
    <property type="evidence" value="ECO:0007669"/>
    <property type="project" value="UniProtKB-SubCell"/>
</dbReference>
<comment type="caution">
    <text evidence="8">The sequence shown here is derived from an EMBL/GenBank/DDBJ whole genome shotgun (WGS) entry which is preliminary data.</text>
</comment>
<dbReference type="EMBL" id="RHLK01000003">
    <property type="protein sequence ID" value="MVO99647.1"/>
    <property type="molecule type" value="Genomic_DNA"/>
</dbReference>
<evidence type="ECO:0000256" key="6">
    <source>
        <dbReference type="SAM" id="Phobius"/>
    </source>
</evidence>